<gene>
    <name evidence="1" type="ORF">SPHINGO8BC_50906</name>
</gene>
<evidence type="ECO:0000313" key="2">
    <source>
        <dbReference type="Proteomes" id="UP000432350"/>
    </source>
</evidence>
<protein>
    <submittedName>
        <fullName evidence="1">Uncharacterized protein</fullName>
    </submittedName>
</protein>
<accession>A0A654CK63</accession>
<proteinExistence type="predicted"/>
<dbReference type="AlphaFoldDB" id="A0A654CK63"/>
<sequence>MISYRLCLSLFYANLGFPSSTYYFRLLGQFTANNQAKLLLLRLKVKIMYCFSAACSLL</sequence>
<evidence type="ECO:0000313" key="1">
    <source>
        <dbReference type="EMBL" id="VXC92342.1"/>
    </source>
</evidence>
<dbReference type="Proteomes" id="UP000432350">
    <property type="component" value="Unassembled WGS sequence"/>
</dbReference>
<name>A0A654CK63_SPHMU</name>
<reference evidence="1 2" key="1">
    <citation type="submission" date="2019-10" db="EMBL/GenBank/DDBJ databases">
        <authorList>
            <person name="Karimi E."/>
        </authorList>
    </citation>
    <scope>NUCLEOTIDE SEQUENCE [LARGE SCALE GENOMIC DNA]</scope>
    <source>
        <strain evidence="1">Sphingobacterium sp. 8BC</strain>
    </source>
</reference>
<organism evidence="1 2">
    <name type="scientific">Sphingobacterium multivorum</name>
    <dbReference type="NCBI Taxonomy" id="28454"/>
    <lineage>
        <taxon>Bacteria</taxon>
        <taxon>Pseudomonadati</taxon>
        <taxon>Bacteroidota</taxon>
        <taxon>Sphingobacteriia</taxon>
        <taxon>Sphingobacteriales</taxon>
        <taxon>Sphingobacteriaceae</taxon>
        <taxon>Sphingobacterium</taxon>
    </lineage>
</organism>
<dbReference type="EMBL" id="CABWMV010000024">
    <property type="protein sequence ID" value="VXC92342.1"/>
    <property type="molecule type" value="Genomic_DNA"/>
</dbReference>